<feature type="transmembrane region" description="Helical" evidence="1">
    <location>
        <begin position="25"/>
        <end position="44"/>
    </location>
</feature>
<evidence type="ECO:0000313" key="3">
    <source>
        <dbReference type="Proteomes" id="UP000195696"/>
    </source>
</evidence>
<reference evidence="2 3" key="1">
    <citation type="submission" date="2016-08" db="EMBL/GenBank/DDBJ databases">
        <authorList>
            <person name="Seilhamer J.J."/>
        </authorList>
    </citation>
    <scope>NUCLEOTIDE SEQUENCE [LARGE SCALE GENOMIC DNA]</scope>
    <source>
        <strain evidence="2 3">SDA_GO95</strain>
    </source>
</reference>
<proteinExistence type="predicted"/>
<organism evidence="2 3">
    <name type="scientific">Bacillus mycoides</name>
    <dbReference type="NCBI Taxonomy" id="1405"/>
    <lineage>
        <taxon>Bacteria</taxon>
        <taxon>Bacillati</taxon>
        <taxon>Bacillota</taxon>
        <taxon>Bacilli</taxon>
        <taxon>Bacillales</taxon>
        <taxon>Bacillaceae</taxon>
        <taxon>Bacillus</taxon>
        <taxon>Bacillus cereus group</taxon>
    </lineage>
</organism>
<gene>
    <name evidence="2" type="ORF">BWGO95_00896</name>
</gene>
<evidence type="ECO:0000256" key="1">
    <source>
        <dbReference type="SAM" id="Phobius"/>
    </source>
</evidence>
<keyword evidence="1" id="KW-1133">Transmembrane helix</keyword>
<evidence type="ECO:0000313" key="2">
    <source>
        <dbReference type="EMBL" id="SCB66785.1"/>
    </source>
</evidence>
<dbReference type="EMBL" id="FMAK01000020">
    <property type="protein sequence ID" value="SCB66785.1"/>
    <property type="molecule type" value="Genomic_DNA"/>
</dbReference>
<sequence>MMKFFFILSALSVIILPLLNKTSLAILFASLFFILAIFFSKPRFIQK</sequence>
<dbReference type="AlphaFoldDB" id="A0A1G4EC56"/>
<keyword evidence="1" id="KW-0812">Transmembrane</keyword>
<keyword evidence="1" id="KW-0472">Membrane</keyword>
<name>A0A1G4EC56_BACMY</name>
<dbReference type="Proteomes" id="UP000195696">
    <property type="component" value="Unassembled WGS sequence"/>
</dbReference>
<accession>A0A1G4EC56</accession>
<protein>
    <submittedName>
        <fullName evidence="2">Uncharacterized protein</fullName>
    </submittedName>
</protein>